<gene>
    <name evidence="1" type="ORF">PBRASI_LOCUS2975</name>
</gene>
<name>A0A9N9F3Z9_9GLOM</name>
<dbReference type="AlphaFoldDB" id="A0A9N9F3Z9"/>
<evidence type="ECO:0000313" key="2">
    <source>
        <dbReference type="Proteomes" id="UP000789739"/>
    </source>
</evidence>
<protein>
    <submittedName>
        <fullName evidence="1">2453_t:CDS:1</fullName>
    </submittedName>
</protein>
<comment type="caution">
    <text evidence="1">The sequence shown here is derived from an EMBL/GenBank/DDBJ whole genome shotgun (WGS) entry which is preliminary data.</text>
</comment>
<accession>A0A9N9F3Z9</accession>
<dbReference type="EMBL" id="CAJVPI010000251">
    <property type="protein sequence ID" value="CAG8508304.1"/>
    <property type="molecule type" value="Genomic_DNA"/>
</dbReference>
<proteinExistence type="predicted"/>
<reference evidence="1" key="1">
    <citation type="submission" date="2021-06" db="EMBL/GenBank/DDBJ databases">
        <authorList>
            <person name="Kallberg Y."/>
            <person name="Tangrot J."/>
            <person name="Rosling A."/>
        </authorList>
    </citation>
    <scope>NUCLEOTIDE SEQUENCE</scope>
    <source>
        <strain evidence="1">BR232B</strain>
    </source>
</reference>
<dbReference type="Proteomes" id="UP000789739">
    <property type="component" value="Unassembled WGS sequence"/>
</dbReference>
<keyword evidence="2" id="KW-1185">Reference proteome</keyword>
<organism evidence="1 2">
    <name type="scientific">Paraglomus brasilianum</name>
    <dbReference type="NCBI Taxonomy" id="144538"/>
    <lineage>
        <taxon>Eukaryota</taxon>
        <taxon>Fungi</taxon>
        <taxon>Fungi incertae sedis</taxon>
        <taxon>Mucoromycota</taxon>
        <taxon>Glomeromycotina</taxon>
        <taxon>Glomeromycetes</taxon>
        <taxon>Paraglomerales</taxon>
        <taxon>Paraglomeraceae</taxon>
        <taxon>Paraglomus</taxon>
    </lineage>
</organism>
<evidence type="ECO:0000313" key="1">
    <source>
        <dbReference type="EMBL" id="CAG8508304.1"/>
    </source>
</evidence>
<sequence>MKKMDYPEEIAEARKAVPTPTEKLLNSNELLSPCLLSYHMSKQTVFVLIKHPLVCGWKKLHKVNQERGFRSK</sequence>